<dbReference type="AlphaFoldDB" id="A0A645FJX4"/>
<accession>A0A645FJX4</accession>
<gene>
    <name evidence="1" type="ORF">SDC9_160972</name>
</gene>
<organism evidence="1">
    <name type="scientific">bioreactor metagenome</name>
    <dbReference type="NCBI Taxonomy" id="1076179"/>
    <lineage>
        <taxon>unclassified sequences</taxon>
        <taxon>metagenomes</taxon>
        <taxon>ecological metagenomes</taxon>
    </lineage>
</organism>
<comment type="caution">
    <text evidence="1">The sequence shown here is derived from an EMBL/GenBank/DDBJ whole genome shotgun (WGS) entry which is preliminary data.</text>
</comment>
<protein>
    <submittedName>
        <fullName evidence="1">Uncharacterized protein</fullName>
    </submittedName>
</protein>
<proteinExistence type="predicted"/>
<sequence>MAILSQIILLLDFKEIVRAVIVENLGIAIHRLEAVSIDLSFNVAAVSSQKTQGTIHLVEFKIRPFSVKFLVFNASAEGSASGTMKVTLQTKIEPQNHSTS</sequence>
<name>A0A645FJX4_9ZZZZ</name>
<reference evidence="1" key="1">
    <citation type="submission" date="2019-08" db="EMBL/GenBank/DDBJ databases">
        <authorList>
            <person name="Kucharzyk K."/>
            <person name="Murdoch R.W."/>
            <person name="Higgins S."/>
            <person name="Loffler F."/>
        </authorList>
    </citation>
    <scope>NUCLEOTIDE SEQUENCE</scope>
</reference>
<evidence type="ECO:0000313" key="1">
    <source>
        <dbReference type="EMBL" id="MPN13649.1"/>
    </source>
</evidence>
<dbReference type="EMBL" id="VSSQ01060168">
    <property type="protein sequence ID" value="MPN13649.1"/>
    <property type="molecule type" value="Genomic_DNA"/>
</dbReference>